<evidence type="ECO:0000313" key="2">
    <source>
        <dbReference type="EMBL" id="QDU27823.1"/>
    </source>
</evidence>
<protein>
    <submittedName>
        <fullName evidence="2">Uncharacterized protein</fullName>
    </submittedName>
</protein>
<evidence type="ECO:0000256" key="1">
    <source>
        <dbReference type="SAM" id="MobiDB-lite"/>
    </source>
</evidence>
<accession>A0A517YC53</accession>
<proteinExistence type="predicted"/>
<keyword evidence="3" id="KW-1185">Reference proteome</keyword>
<feature type="compositionally biased region" description="Low complexity" evidence="1">
    <location>
        <begin position="7"/>
        <end position="19"/>
    </location>
</feature>
<gene>
    <name evidence="2" type="ORF">ETAA8_29140</name>
</gene>
<name>A0A517YC53_9BACT</name>
<organism evidence="2 3">
    <name type="scientific">Anatilimnocola aggregata</name>
    <dbReference type="NCBI Taxonomy" id="2528021"/>
    <lineage>
        <taxon>Bacteria</taxon>
        <taxon>Pseudomonadati</taxon>
        <taxon>Planctomycetota</taxon>
        <taxon>Planctomycetia</taxon>
        <taxon>Pirellulales</taxon>
        <taxon>Pirellulaceae</taxon>
        <taxon>Anatilimnocola</taxon>
    </lineage>
</organism>
<dbReference type="EMBL" id="CP036274">
    <property type="protein sequence ID" value="QDU27823.1"/>
    <property type="molecule type" value="Genomic_DNA"/>
</dbReference>
<dbReference type="Proteomes" id="UP000315017">
    <property type="component" value="Chromosome"/>
</dbReference>
<dbReference type="AlphaFoldDB" id="A0A517YC53"/>
<feature type="region of interest" description="Disordered" evidence="1">
    <location>
        <begin position="1"/>
        <end position="25"/>
    </location>
</feature>
<dbReference type="KEGG" id="aagg:ETAA8_29140"/>
<sequence>MNTPKALSRNTRRTSSSLSHSRRLFPEGLENRQVLAADMGPFLATESVQQVEPESPEDTSYLISCDFGTTTFEESGEQPVAANQSAMTATSAGEDVGGDLNSDLAADLHLNLASDHTSLETSVGADVASATDADVAATVDADADTVLEDLTGSLGSSTDLSISADVDASASADLNDSTNVDNSLEADIKANVDANLDEVIDGLDIDGLGLGTDLDIDTAITANLLLDSALNSSSNLGVSSLLNSDNNLNGSIGGSAALNLTGDANFDDLATFNGVSAANLTVDDAANLALNNSLQFSLANQAADDFFASLAGQNQLNVNANLNTEASLFANLSSQNNSQDSFGNLGLNSNINAGVRSVSQSRLGSLPFA</sequence>
<reference evidence="2 3" key="1">
    <citation type="submission" date="2019-02" db="EMBL/GenBank/DDBJ databases">
        <title>Deep-cultivation of Planctomycetes and their phenomic and genomic characterization uncovers novel biology.</title>
        <authorList>
            <person name="Wiegand S."/>
            <person name="Jogler M."/>
            <person name="Boedeker C."/>
            <person name="Pinto D."/>
            <person name="Vollmers J."/>
            <person name="Rivas-Marin E."/>
            <person name="Kohn T."/>
            <person name="Peeters S.H."/>
            <person name="Heuer A."/>
            <person name="Rast P."/>
            <person name="Oberbeckmann S."/>
            <person name="Bunk B."/>
            <person name="Jeske O."/>
            <person name="Meyerdierks A."/>
            <person name="Storesund J.E."/>
            <person name="Kallscheuer N."/>
            <person name="Luecker S."/>
            <person name="Lage O.M."/>
            <person name="Pohl T."/>
            <person name="Merkel B.J."/>
            <person name="Hornburger P."/>
            <person name="Mueller R.-W."/>
            <person name="Bruemmer F."/>
            <person name="Labrenz M."/>
            <person name="Spormann A.M."/>
            <person name="Op den Camp H."/>
            <person name="Overmann J."/>
            <person name="Amann R."/>
            <person name="Jetten M.S.M."/>
            <person name="Mascher T."/>
            <person name="Medema M.H."/>
            <person name="Devos D.P."/>
            <person name="Kaster A.-K."/>
            <person name="Ovreas L."/>
            <person name="Rohde M."/>
            <person name="Galperin M.Y."/>
            <person name="Jogler C."/>
        </authorList>
    </citation>
    <scope>NUCLEOTIDE SEQUENCE [LARGE SCALE GENOMIC DNA]</scope>
    <source>
        <strain evidence="2 3">ETA_A8</strain>
    </source>
</reference>
<dbReference type="RefSeq" id="WP_145089087.1">
    <property type="nucleotide sequence ID" value="NZ_CP036274.1"/>
</dbReference>
<evidence type="ECO:0000313" key="3">
    <source>
        <dbReference type="Proteomes" id="UP000315017"/>
    </source>
</evidence>